<keyword evidence="7" id="KW-1185">Reference proteome</keyword>
<dbReference type="Pfam" id="PF01925">
    <property type="entry name" value="TauE"/>
    <property type="match status" value="1"/>
</dbReference>
<feature type="transmembrane region" description="Helical" evidence="5">
    <location>
        <begin position="177"/>
        <end position="200"/>
    </location>
</feature>
<feature type="transmembrane region" description="Helical" evidence="5">
    <location>
        <begin position="374"/>
        <end position="395"/>
    </location>
</feature>
<protein>
    <recommendedName>
        <fullName evidence="5">Probable membrane transporter protein</fullName>
    </recommendedName>
</protein>
<proteinExistence type="inferred from homology"/>
<keyword evidence="4 5" id="KW-0472">Membrane</keyword>
<accession>A0ABX2FM41</accession>
<feature type="transmembrane region" description="Helical" evidence="5">
    <location>
        <begin position="345"/>
        <end position="368"/>
    </location>
</feature>
<feature type="transmembrane region" description="Helical" evidence="5">
    <location>
        <begin position="139"/>
        <end position="165"/>
    </location>
</feature>
<organism evidence="6 7">
    <name type="scientific">Hymenobacter caeli</name>
    <dbReference type="NCBI Taxonomy" id="2735894"/>
    <lineage>
        <taxon>Bacteria</taxon>
        <taxon>Pseudomonadati</taxon>
        <taxon>Bacteroidota</taxon>
        <taxon>Cytophagia</taxon>
        <taxon>Cytophagales</taxon>
        <taxon>Hymenobacteraceae</taxon>
        <taxon>Hymenobacter</taxon>
    </lineage>
</organism>
<comment type="caution">
    <text evidence="6">The sequence shown here is derived from an EMBL/GenBank/DDBJ whole genome shotgun (WGS) entry which is preliminary data.</text>
</comment>
<dbReference type="Pfam" id="PF13241">
    <property type="entry name" value="NAD_binding_7"/>
    <property type="match status" value="1"/>
</dbReference>
<name>A0ABX2FM41_9BACT</name>
<dbReference type="EMBL" id="JABSNP010000003">
    <property type="protein sequence ID" value="NRT18210.1"/>
    <property type="molecule type" value="Genomic_DNA"/>
</dbReference>
<feature type="transmembrane region" description="Helical" evidence="5">
    <location>
        <begin position="402"/>
        <end position="419"/>
    </location>
</feature>
<dbReference type="InterPro" id="IPR002781">
    <property type="entry name" value="TM_pro_TauE-like"/>
</dbReference>
<evidence type="ECO:0000313" key="6">
    <source>
        <dbReference type="EMBL" id="NRT18210.1"/>
    </source>
</evidence>
<evidence type="ECO:0000256" key="3">
    <source>
        <dbReference type="ARBA" id="ARBA00022989"/>
    </source>
</evidence>
<feature type="transmembrane region" description="Helical" evidence="5">
    <location>
        <begin position="250"/>
        <end position="270"/>
    </location>
</feature>
<dbReference type="Proteomes" id="UP000779507">
    <property type="component" value="Unassembled WGS sequence"/>
</dbReference>
<comment type="similarity">
    <text evidence="5">Belongs to the 4-toluene sulfonate uptake permease (TSUP) (TC 2.A.102) family.</text>
</comment>
<sequence>MATDLLLPVPPAAAAPRPAPPGPALPIFLDLAQRRVLLVGGGPEALAQLAAVLHEHPHAAVTVVAPQLLPALYALAAQHEQVILRRRAFTPDDLAGHDLVLVATDDAALHGRVQAGAVARRLHAVAAFGPADEASAVAYWQHVATATLGAFALFLMLTILSYYFTWPQVWGVVRSSGTFYTFVAVGFGAQLIDGMLGMGYGVVSAISLMSLGLSPVAVSASIHTAEMFASGASGYHHYRFGNVNKRLFKVLLLPGVAGSVGGALLLAHFGEKYANYIKPLLAVYLLILGIRILVKAVRKQRERRRKVKNAGWLAGAGGFLDSFGGGGWGPLVTSTLIANGRTPNYVIGTVSLVEFFVTLASALTFFSLLGLSHWQIVAGLIVGGVAAAPIAARLAGRIPTRWMFLGVGLMVVLWSLWALRKLL</sequence>
<evidence type="ECO:0000256" key="2">
    <source>
        <dbReference type="ARBA" id="ARBA00022692"/>
    </source>
</evidence>
<reference evidence="6 7" key="1">
    <citation type="submission" date="2020-05" db="EMBL/GenBank/DDBJ databases">
        <title>Genomic Encyclopedia of Type Strains, Phase IV (KMG-V): Genome sequencing to study the core and pangenomes of soil and plant-associated prokaryotes.</title>
        <authorList>
            <person name="Whitman W."/>
        </authorList>
    </citation>
    <scope>NUCLEOTIDE SEQUENCE [LARGE SCALE GENOMIC DNA]</scope>
    <source>
        <strain evidence="6 7">9A</strain>
    </source>
</reference>
<keyword evidence="2 5" id="KW-0812">Transmembrane</keyword>
<evidence type="ECO:0000313" key="7">
    <source>
        <dbReference type="Proteomes" id="UP000779507"/>
    </source>
</evidence>
<dbReference type="RefSeq" id="WP_173808949.1">
    <property type="nucleotide sequence ID" value="NZ_JABSNP010000003.1"/>
</dbReference>
<dbReference type="PANTHER" id="PTHR43701:SF12">
    <property type="entry name" value="MEMBRANE TRANSPORTER PROTEIN YTNM-RELATED"/>
    <property type="match status" value="1"/>
</dbReference>
<dbReference type="InterPro" id="IPR036291">
    <property type="entry name" value="NAD(P)-bd_dom_sf"/>
</dbReference>
<dbReference type="SUPFAM" id="SSF51735">
    <property type="entry name" value="NAD(P)-binding Rossmann-fold domains"/>
    <property type="match status" value="1"/>
</dbReference>
<dbReference type="InterPro" id="IPR051598">
    <property type="entry name" value="TSUP/Inactive_protease-like"/>
</dbReference>
<evidence type="ECO:0000256" key="5">
    <source>
        <dbReference type="RuleBase" id="RU363041"/>
    </source>
</evidence>
<keyword evidence="3 5" id="KW-1133">Transmembrane helix</keyword>
<keyword evidence="5" id="KW-1003">Cell membrane</keyword>
<feature type="transmembrane region" description="Helical" evidence="5">
    <location>
        <begin position="206"/>
        <end position="229"/>
    </location>
</feature>
<dbReference type="Gene3D" id="3.40.50.720">
    <property type="entry name" value="NAD(P)-binding Rossmann-like Domain"/>
    <property type="match status" value="1"/>
</dbReference>
<comment type="subcellular location">
    <subcellularLocation>
        <location evidence="5">Cell membrane</location>
        <topology evidence="5">Multi-pass membrane protein</topology>
    </subcellularLocation>
    <subcellularLocation>
        <location evidence="1">Membrane</location>
        <topology evidence="1">Multi-pass membrane protein</topology>
    </subcellularLocation>
</comment>
<feature type="transmembrane region" description="Helical" evidence="5">
    <location>
        <begin position="276"/>
        <end position="294"/>
    </location>
</feature>
<evidence type="ECO:0000256" key="1">
    <source>
        <dbReference type="ARBA" id="ARBA00004141"/>
    </source>
</evidence>
<dbReference type="PANTHER" id="PTHR43701">
    <property type="entry name" value="MEMBRANE TRANSPORTER PROTEIN MJ0441-RELATED"/>
    <property type="match status" value="1"/>
</dbReference>
<gene>
    <name evidence="6" type="ORF">HNP98_001021</name>
</gene>
<evidence type="ECO:0000256" key="4">
    <source>
        <dbReference type="ARBA" id="ARBA00023136"/>
    </source>
</evidence>